<comment type="caution">
    <text evidence="1">The sequence shown here is derived from an EMBL/GenBank/DDBJ whole genome shotgun (WGS) entry which is preliminary data.</text>
</comment>
<proteinExistence type="predicted"/>
<protein>
    <submittedName>
        <fullName evidence="1">Uncharacterized protein</fullName>
    </submittedName>
</protein>
<accession>A0AA90TSQ4</accession>
<keyword evidence="2" id="KW-1185">Reference proteome</keyword>
<dbReference type="EMBL" id="JAVGVR010000001">
    <property type="protein sequence ID" value="MDQ6598080.1"/>
    <property type="molecule type" value="Genomic_DNA"/>
</dbReference>
<name>A0AA90TSQ4_9BACI</name>
<evidence type="ECO:0000313" key="2">
    <source>
        <dbReference type="Proteomes" id="UP001178888"/>
    </source>
</evidence>
<evidence type="ECO:0000313" key="1">
    <source>
        <dbReference type="EMBL" id="MDQ6598080.1"/>
    </source>
</evidence>
<dbReference type="RefSeq" id="WP_308913466.1">
    <property type="nucleotide sequence ID" value="NZ_JAVGVR010000001.1"/>
</dbReference>
<reference evidence="1" key="1">
    <citation type="submission" date="2023-08" db="EMBL/GenBank/DDBJ databases">
        <title>Nitrogen cycling bacteria in agricultural field soils.</title>
        <authorList>
            <person name="Jang J."/>
        </authorList>
    </citation>
    <scope>NUCLEOTIDE SEQUENCE</scope>
    <source>
        <strain evidence="1">PS3-36</strain>
    </source>
</reference>
<gene>
    <name evidence="1" type="ORF">RCG21_17250</name>
</gene>
<organism evidence="1 2">
    <name type="scientific">Bacillus salipaludis</name>
    <dbReference type="NCBI Taxonomy" id="2547811"/>
    <lineage>
        <taxon>Bacteria</taxon>
        <taxon>Bacillati</taxon>
        <taxon>Bacillota</taxon>
        <taxon>Bacilli</taxon>
        <taxon>Bacillales</taxon>
        <taxon>Bacillaceae</taxon>
        <taxon>Bacillus</taxon>
    </lineage>
</organism>
<sequence>MYKYSEEFGVHLNVKSSLIVPVTHMDDIKEIIKADDYHLYAICKRPSIRFDNNCTTLTHNNLLKTNILLSLDKEDDNQLKFPATFQLPLENSLGPFTFKLVKNKKEIQVYDSHNDLAYHGNAAIVLQETLDKTRHLHFENGEREQACDTDDICQIIGLEVLYIGQSFGNEEESTTDAYDRLKKHEPLQNVLIELFDSPGEDIWLVLLSLKKDIDIYSVKSSSYKITDTKLNQKHKEDIINFKVSPKNLLHAVEALLIGYFRPALNTEFNYDDRLFPYPNKKYKEILDLDCNAFSLLLSTREKIGENENRFVSTRIFSSKNRNYFPMHIIHKPLDKERAYIYEDLVNVTPVIFFNVLKGKSLQRIKNPV</sequence>
<dbReference type="AlphaFoldDB" id="A0AA90TSQ4"/>
<dbReference type="Proteomes" id="UP001178888">
    <property type="component" value="Unassembled WGS sequence"/>
</dbReference>